<reference evidence="3" key="1">
    <citation type="journal article" date="2017" name="Gigascience">
        <title>The genome draft of coconut (Cocos nucifera).</title>
        <authorList>
            <person name="Xiao Y."/>
            <person name="Xu P."/>
            <person name="Fan H."/>
            <person name="Baudouin L."/>
            <person name="Xia W."/>
            <person name="Bocs S."/>
            <person name="Xu J."/>
            <person name="Li Q."/>
            <person name="Guo A."/>
            <person name="Zhou L."/>
            <person name="Li J."/>
            <person name="Wu Y."/>
            <person name="Ma Z."/>
            <person name="Armero A."/>
            <person name="Issali A.E."/>
            <person name="Liu N."/>
            <person name="Peng M."/>
            <person name="Yang Y."/>
        </authorList>
    </citation>
    <scope>NUCLEOTIDE SEQUENCE</scope>
    <source>
        <tissue evidence="3">Spear leaf of Hainan Tall coconut</tissue>
    </source>
</reference>
<dbReference type="OrthoDB" id="2017676at2759"/>
<proteinExistence type="predicted"/>
<keyword evidence="4" id="KW-1185">Reference proteome</keyword>
<dbReference type="GO" id="GO:0003700">
    <property type="term" value="F:DNA-binding transcription factor activity"/>
    <property type="evidence" value="ECO:0007669"/>
    <property type="project" value="InterPro"/>
</dbReference>
<dbReference type="Pfam" id="PF04873">
    <property type="entry name" value="EIN3_DNA-bd"/>
    <property type="match status" value="1"/>
</dbReference>
<dbReference type="GO" id="GO:0005634">
    <property type="term" value="C:nucleus"/>
    <property type="evidence" value="ECO:0007669"/>
    <property type="project" value="InterPro"/>
</dbReference>
<dbReference type="Proteomes" id="UP000797356">
    <property type="component" value="Chromosome 12"/>
</dbReference>
<protein>
    <recommendedName>
        <fullName evidence="2">Ethylene insensitive 3-like DNA-binding domain-containing protein</fullName>
    </recommendedName>
</protein>
<comment type="caution">
    <text evidence="3">The sequence shown here is derived from an EMBL/GenBank/DDBJ whole genome shotgun (WGS) entry which is preliminary data.</text>
</comment>
<evidence type="ECO:0000256" key="1">
    <source>
        <dbReference type="SAM" id="MobiDB-lite"/>
    </source>
</evidence>
<reference evidence="3" key="2">
    <citation type="submission" date="2019-07" db="EMBL/GenBank/DDBJ databases">
        <authorList>
            <person name="Yang Y."/>
            <person name="Bocs S."/>
            <person name="Baudouin L."/>
        </authorList>
    </citation>
    <scope>NUCLEOTIDE SEQUENCE</scope>
    <source>
        <tissue evidence="3">Spear leaf of Hainan Tall coconut</tissue>
    </source>
</reference>
<feature type="domain" description="Ethylene insensitive 3-like DNA-binding" evidence="2">
    <location>
        <begin position="13"/>
        <end position="80"/>
    </location>
</feature>
<feature type="compositionally biased region" description="Basic residues" evidence="1">
    <location>
        <begin position="1"/>
        <end position="11"/>
    </location>
</feature>
<organism evidence="3 4">
    <name type="scientific">Cocos nucifera</name>
    <name type="common">Coconut palm</name>
    <dbReference type="NCBI Taxonomy" id="13894"/>
    <lineage>
        <taxon>Eukaryota</taxon>
        <taxon>Viridiplantae</taxon>
        <taxon>Streptophyta</taxon>
        <taxon>Embryophyta</taxon>
        <taxon>Tracheophyta</taxon>
        <taxon>Spermatophyta</taxon>
        <taxon>Magnoliopsida</taxon>
        <taxon>Liliopsida</taxon>
        <taxon>Arecaceae</taxon>
        <taxon>Arecoideae</taxon>
        <taxon>Cocoseae</taxon>
        <taxon>Attaleinae</taxon>
        <taxon>Cocos</taxon>
    </lineage>
</organism>
<feature type="compositionally biased region" description="Basic and acidic residues" evidence="1">
    <location>
        <begin position="12"/>
        <end position="26"/>
    </location>
</feature>
<dbReference type="EMBL" id="CM017883">
    <property type="protein sequence ID" value="KAG1365560.1"/>
    <property type="molecule type" value="Genomic_DNA"/>
</dbReference>
<evidence type="ECO:0000313" key="3">
    <source>
        <dbReference type="EMBL" id="KAG1365560.1"/>
    </source>
</evidence>
<evidence type="ECO:0000313" key="4">
    <source>
        <dbReference type="Proteomes" id="UP000797356"/>
    </source>
</evidence>
<dbReference type="PANTHER" id="PTHR33305:SF30">
    <property type="entry name" value="ETHYLENE INSENSITIVE 3-LIKE 3 PROTEIN"/>
    <property type="match status" value="1"/>
</dbReference>
<dbReference type="InterPro" id="IPR047091">
    <property type="entry name" value="EIN3-like_DNA-bd"/>
</dbReference>
<dbReference type="PANTHER" id="PTHR33305">
    <property type="entry name" value="ETHYLENE INSENSITIVE 3-LIKE 2 PROTEIN"/>
    <property type="match status" value="1"/>
</dbReference>
<evidence type="ECO:0000259" key="2">
    <source>
        <dbReference type="Pfam" id="PF04873"/>
    </source>
</evidence>
<feature type="region of interest" description="Disordered" evidence="1">
    <location>
        <begin position="1"/>
        <end position="32"/>
    </location>
</feature>
<gene>
    <name evidence="3" type="ORF">COCNU_12G005600</name>
</gene>
<name>A0A8K0IRI9_COCNU</name>
<dbReference type="InterPro" id="IPR006957">
    <property type="entry name" value="EIN3"/>
</dbReference>
<dbReference type="AlphaFoldDB" id="A0A8K0IRI9"/>
<accession>A0A8K0IRI9</accession>
<sequence length="352" mass="39421">MLIERWRKKHKQQPDGKEEKQSTEQARRKKMSRAHDKVLEYMLILMDLGGARGFVYGIIPEKGKPVSGASDNLRGWWKEKEMKLYMELHPDAPQLTLHKEAATSSSSSAKYDVDIEDDAFYAGVTDGGLLDDSDDDREERLIALPPNNIKLKQGSQERVVANESQQIPRKNRSVWQNPLQSVVFMDQNSLQQPPIEDSDPAQQQPDAYLNADLQTLSVGLNCLLAMPGVEQSGLQQSALNPNTLLQTPNVGTNCLLPKSSMEQNFLQQPATMNLYPLLQKPAIDTNSSYDQAGQGIEVVRPPRYFPAQTITSESTFKKQPGGFDGNFIYDSPSNFTDPGGSLIRKDDSSWFF</sequence>
<dbReference type="GO" id="GO:0003677">
    <property type="term" value="F:DNA binding"/>
    <property type="evidence" value="ECO:0007669"/>
    <property type="project" value="TreeGrafter"/>
</dbReference>